<accession>A0AAV4TCS7</accession>
<dbReference type="AlphaFoldDB" id="A0AAV4TCS7"/>
<reference evidence="1 2" key="1">
    <citation type="submission" date="2021-06" db="EMBL/GenBank/DDBJ databases">
        <title>Caerostris darwini draft genome.</title>
        <authorList>
            <person name="Kono N."/>
            <person name="Arakawa K."/>
        </authorList>
    </citation>
    <scope>NUCLEOTIDE SEQUENCE [LARGE SCALE GENOMIC DNA]</scope>
</reference>
<gene>
    <name evidence="1" type="ORF">CDAR_257721</name>
</gene>
<dbReference type="EMBL" id="BPLQ01009319">
    <property type="protein sequence ID" value="GIY43281.1"/>
    <property type="molecule type" value="Genomic_DNA"/>
</dbReference>
<evidence type="ECO:0000313" key="2">
    <source>
        <dbReference type="Proteomes" id="UP001054837"/>
    </source>
</evidence>
<name>A0AAV4TCS7_9ARAC</name>
<keyword evidence="2" id="KW-1185">Reference proteome</keyword>
<sequence length="102" mass="12016">MTRCIYFKVKHVSIAAEYSMPASVPSTDRRMASFNFTKEPGEPQCTRDFKYPHMSRLPVLPRRFLQHVRWLLSMIVWHFVDDPSNYPFPQNVVLNSVSHSMQ</sequence>
<protein>
    <submittedName>
        <fullName evidence="1">Uncharacterized protein</fullName>
    </submittedName>
</protein>
<comment type="caution">
    <text evidence="1">The sequence shown here is derived from an EMBL/GenBank/DDBJ whole genome shotgun (WGS) entry which is preliminary data.</text>
</comment>
<dbReference type="Proteomes" id="UP001054837">
    <property type="component" value="Unassembled WGS sequence"/>
</dbReference>
<proteinExistence type="predicted"/>
<evidence type="ECO:0000313" key="1">
    <source>
        <dbReference type="EMBL" id="GIY43281.1"/>
    </source>
</evidence>
<organism evidence="1 2">
    <name type="scientific">Caerostris darwini</name>
    <dbReference type="NCBI Taxonomy" id="1538125"/>
    <lineage>
        <taxon>Eukaryota</taxon>
        <taxon>Metazoa</taxon>
        <taxon>Ecdysozoa</taxon>
        <taxon>Arthropoda</taxon>
        <taxon>Chelicerata</taxon>
        <taxon>Arachnida</taxon>
        <taxon>Araneae</taxon>
        <taxon>Araneomorphae</taxon>
        <taxon>Entelegynae</taxon>
        <taxon>Araneoidea</taxon>
        <taxon>Araneidae</taxon>
        <taxon>Caerostris</taxon>
    </lineage>
</organism>